<accession>A0A0B0PMV0</accession>
<evidence type="ECO:0000313" key="1">
    <source>
        <dbReference type="EMBL" id="KHG25764.1"/>
    </source>
</evidence>
<evidence type="ECO:0000313" key="2">
    <source>
        <dbReference type="Proteomes" id="UP000032142"/>
    </source>
</evidence>
<organism evidence="1 2">
    <name type="scientific">Gossypium arboreum</name>
    <name type="common">Tree cotton</name>
    <name type="synonym">Gossypium nanking</name>
    <dbReference type="NCBI Taxonomy" id="29729"/>
    <lineage>
        <taxon>Eukaryota</taxon>
        <taxon>Viridiplantae</taxon>
        <taxon>Streptophyta</taxon>
        <taxon>Embryophyta</taxon>
        <taxon>Tracheophyta</taxon>
        <taxon>Spermatophyta</taxon>
        <taxon>Magnoliopsida</taxon>
        <taxon>eudicotyledons</taxon>
        <taxon>Gunneridae</taxon>
        <taxon>Pentapetalae</taxon>
        <taxon>rosids</taxon>
        <taxon>malvids</taxon>
        <taxon>Malvales</taxon>
        <taxon>Malvaceae</taxon>
        <taxon>Malvoideae</taxon>
        <taxon>Gossypium</taxon>
    </lineage>
</organism>
<dbReference type="Proteomes" id="UP000032142">
    <property type="component" value="Unassembled WGS sequence"/>
</dbReference>
<gene>
    <name evidence="1" type="ORF">F383_07818</name>
</gene>
<name>A0A0B0PMV0_GOSAR</name>
<keyword evidence="2" id="KW-1185">Reference proteome</keyword>
<protein>
    <submittedName>
        <fullName evidence="1">Uncharacterized protein</fullName>
    </submittedName>
</protein>
<dbReference type="EMBL" id="KN433724">
    <property type="protein sequence ID" value="KHG25764.1"/>
    <property type="molecule type" value="Genomic_DNA"/>
</dbReference>
<reference evidence="2" key="1">
    <citation type="submission" date="2014-09" db="EMBL/GenBank/DDBJ databases">
        <authorList>
            <person name="Mudge J."/>
            <person name="Ramaraj T."/>
            <person name="Lindquist I.E."/>
            <person name="Bharti A.K."/>
            <person name="Sundararajan A."/>
            <person name="Cameron C.T."/>
            <person name="Woodward J.E."/>
            <person name="May G.D."/>
            <person name="Brubaker C."/>
            <person name="Broadhvest J."/>
            <person name="Wilkins T.A."/>
        </authorList>
    </citation>
    <scope>NUCLEOTIDE SEQUENCE</scope>
    <source>
        <strain evidence="2">cv. AKA8401</strain>
    </source>
</reference>
<proteinExistence type="predicted"/>
<sequence length="11" mass="1329">MPSSFEINYIE</sequence>